<name>A0A5J4WBA5_9EUKA</name>
<dbReference type="SUPFAM" id="SSF48371">
    <property type="entry name" value="ARM repeat"/>
    <property type="match status" value="1"/>
</dbReference>
<dbReference type="AlphaFoldDB" id="A0A5J4WBA5"/>
<evidence type="ECO:0000313" key="3">
    <source>
        <dbReference type="Proteomes" id="UP000324800"/>
    </source>
</evidence>
<dbReference type="OrthoDB" id="7537227at2759"/>
<protein>
    <submittedName>
        <fullName evidence="2">Uncharacterized protein</fullName>
    </submittedName>
</protein>
<dbReference type="InterPro" id="IPR011989">
    <property type="entry name" value="ARM-like"/>
</dbReference>
<dbReference type="EMBL" id="SNRW01002615">
    <property type="protein sequence ID" value="KAA6392228.1"/>
    <property type="molecule type" value="Genomic_DNA"/>
</dbReference>
<feature type="compositionally biased region" description="Basic and acidic residues" evidence="1">
    <location>
        <begin position="1"/>
        <end position="11"/>
    </location>
</feature>
<sequence length="169" mass="18843">MGDATGRDVKQITKQQTETLRTPEPNDSHYKRLNFAEIPLLVNGLLSDDPEMRAHITEQLVSMALQDEDFGSSLSNLYLSPLTSMLKSTDEEKSQTGCDGLSIIVKKSEKLRQALIRNGFLEIARFELIDESRPVHVHSNILSIILDLITNGCDVFEMSGILSIVRKVG</sequence>
<organism evidence="2 3">
    <name type="scientific">Streblomastix strix</name>
    <dbReference type="NCBI Taxonomy" id="222440"/>
    <lineage>
        <taxon>Eukaryota</taxon>
        <taxon>Metamonada</taxon>
        <taxon>Preaxostyla</taxon>
        <taxon>Oxymonadida</taxon>
        <taxon>Streblomastigidae</taxon>
        <taxon>Streblomastix</taxon>
    </lineage>
</organism>
<dbReference type="InterPro" id="IPR016024">
    <property type="entry name" value="ARM-type_fold"/>
</dbReference>
<reference evidence="2 3" key="1">
    <citation type="submission" date="2019-03" db="EMBL/GenBank/DDBJ databases">
        <title>Single cell metagenomics reveals metabolic interactions within the superorganism composed of flagellate Streblomastix strix and complex community of Bacteroidetes bacteria on its surface.</title>
        <authorList>
            <person name="Treitli S.C."/>
            <person name="Kolisko M."/>
            <person name="Husnik F."/>
            <person name="Keeling P."/>
            <person name="Hampl V."/>
        </authorList>
    </citation>
    <scope>NUCLEOTIDE SEQUENCE [LARGE SCALE GENOMIC DNA]</scope>
    <source>
        <strain evidence="2">ST1C</strain>
    </source>
</reference>
<comment type="caution">
    <text evidence="2">The sequence shown here is derived from an EMBL/GenBank/DDBJ whole genome shotgun (WGS) entry which is preliminary data.</text>
</comment>
<gene>
    <name evidence="2" type="ORF">EZS28_012244</name>
</gene>
<evidence type="ECO:0000313" key="2">
    <source>
        <dbReference type="EMBL" id="KAA6392228.1"/>
    </source>
</evidence>
<evidence type="ECO:0000256" key="1">
    <source>
        <dbReference type="SAM" id="MobiDB-lite"/>
    </source>
</evidence>
<accession>A0A5J4WBA5</accession>
<proteinExistence type="predicted"/>
<dbReference type="Gene3D" id="1.25.10.10">
    <property type="entry name" value="Leucine-rich Repeat Variant"/>
    <property type="match status" value="1"/>
</dbReference>
<feature type="region of interest" description="Disordered" evidence="1">
    <location>
        <begin position="1"/>
        <end position="28"/>
    </location>
</feature>
<dbReference type="Proteomes" id="UP000324800">
    <property type="component" value="Unassembled WGS sequence"/>
</dbReference>